<organism evidence="1 2">
    <name type="scientific">Zizania palustris</name>
    <name type="common">Northern wild rice</name>
    <dbReference type="NCBI Taxonomy" id="103762"/>
    <lineage>
        <taxon>Eukaryota</taxon>
        <taxon>Viridiplantae</taxon>
        <taxon>Streptophyta</taxon>
        <taxon>Embryophyta</taxon>
        <taxon>Tracheophyta</taxon>
        <taxon>Spermatophyta</taxon>
        <taxon>Magnoliopsida</taxon>
        <taxon>Liliopsida</taxon>
        <taxon>Poales</taxon>
        <taxon>Poaceae</taxon>
        <taxon>BOP clade</taxon>
        <taxon>Oryzoideae</taxon>
        <taxon>Oryzeae</taxon>
        <taxon>Zizaniinae</taxon>
        <taxon>Zizania</taxon>
    </lineage>
</organism>
<reference evidence="1" key="2">
    <citation type="submission" date="2021-02" db="EMBL/GenBank/DDBJ databases">
        <authorList>
            <person name="Kimball J.A."/>
            <person name="Haas M.W."/>
            <person name="Macchietto M."/>
            <person name="Kono T."/>
            <person name="Duquette J."/>
            <person name="Shao M."/>
        </authorList>
    </citation>
    <scope>NUCLEOTIDE SEQUENCE</scope>
    <source>
        <tissue evidence="1">Fresh leaf tissue</tissue>
    </source>
</reference>
<comment type="caution">
    <text evidence="1">The sequence shown here is derived from an EMBL/GenBank/DDBJ whole genome shotgun (WGS) entry which is preliminary data.</text>
</comment>
<evidence type="ECO:0000313" key="1">
    <source>
        <dbReference type="EMBL" id="KAG8045006.1"/>
    </source>
</evidence>
<dbReference type="EMBL" id="JAAALK010000290">
    <property type="protein sequence ID" value="KAG8045006.1"/>
    <property type="molecule type" value="Genomic_DNA"/>
</dbReference>
<accession>A0A8J5RT69</accession>
<protein>
    <submittedName>
        <fullName evidence="1">Uncharacterized protein</fullName>
    </submittedName>
</protein>
<name>A0A8J5RT69_ZIZPA</name>
<keyword evidence="2" id="KW-1185">Reference proteome</keyword>
<gene>
    <name evidence="1" type="ORF">GUJ93_ZPchr0008g12597</name>
</gene>
<reference evidence="1" key="1">
    <citation type="journal article" date="2021" name="bioRxiv">
        <title>Whole Genome Assembly and Annotation of Northern Wild Rice, Zizania palustris L., Supports a Whole Genome Duplication in the Zizania Genus.</title>
        <authorList>
            <person name="Haas M."/>
            <person name="Kono T."/>
            <person name="Macchietto M."/>
            <person name="Millas R."/>
            <person name="McGilp L."/>
            <person name="Shao M."/>
            <person name="Duquette J."/>
            <person name="Hirsch C.N."/>
            <person name="Kimball J."/>
        </authorList>
    </citation>
    <scope>NUCLEOTIDE SEQUENCE</scope>
    <source>
        <tissue evidence="1">Fresh leaf tissue</tissue>
    </source>
</reference>
<dbReference type="AlphaFoldDB" id="A0A8J5RT69"/>
<proteinExistence type="predicted"/>
<evidence type="ECO:0000313" key="2">
    <source>
        <dbReference type="Proteomes" id="UP000729402"/>
    </source>
</evidence>
<sequence>MLEAHHDHEEGWWPGVVSAFRRLAGGRCGTPCTPVVPGCGGASRLACPAVAALVRGRWMDAREVANQSGCHSMMKGAMWK</sequence>
<dbReference type="Proteomes" id="UP000729402">
    <property type="component" value="Unassembled WGS sequence"/>
</dbReference>